<feature type="binding site" evidence="11">
    <location>
        <position position="152"/>
    </location>
    <ligand>
        <name>Mg(2+)</name>
        <dbReference type="ChEBI" id="CHEBI:18420"/>
    </ligand>
</feature>
<feature type="binding site" evidence="11">
    <location>
        <position position="154"/>
    </location>
    <ligand>
        <name>Mg(2+)</name>
        <dbReference type="ChEBI" id="CHEBI:18420"/>
    </ligand>
</feature>
<keyword evidence="7 9" id="KW-0067">ATP-binding</keyword>
<dbReference type="GO" id="GO:0005524">
    <property type="term" value="F:ATP binding"/>
    <property type="evidence" value="ECO:0007669"/>
    <property type="project" value="UniProtKB-UniRule"/>
</dbReference>
<accession>A0A164YIM1</accession>
<keyword evidence="4 9" id="KW-0317">Glutathione biosynthesis</keyword>
<comment type="cofactor">
    <cofactor evidence="9 11">
        <name>Mg(2+)</name>
        <dbReference type="ChEBI" id="CHEBI:18420"/>
    </cofactor>
    <text evidence="9 11">Binds 1 Mg(2+) ion per subunit.</text>
</comment>
<dbReference type="Gene3D" id="3.30.1490.50">
    <property type="match status" value="1"/>
</dbReference>
<feature type="binding site" evidence="10">
    <location>
        <begin position="423"/>
        <end position="426"/>
    </location>
    <ligand>
        <name>ATP</name>
        <dbReference type="ChEBI" id="CHEBI:30616"/>
    </ligand>
</feature>
<dbReference type="GO" id="GO:0043295">
    <property type="term" value="F:glutathione binding"/>
    <property type="evidence" value="ECO:0007669"/>
    <property type="project" value="UniProtKB-UniRule"/>
</dbReference>
<evidence type="ECO:0000256" key="10">
    <source>
        <dbReference type="PIRSR" id="PIRSR001558-1"/>
    </source>
</evidence>
<evidence type="ECO:0000256" key="8">
    <source>
        <dbReference type="ARBA" id="ARBA00022842"/>
    </source>
</evidence>
<evidence type="ECO:0000313" key="14">
    <source>
        <dbReference type="Proteomes" id="UP000076722"/>
    </source>
</evidence>
<gene>
    <name evidence="13" type="ORF">SISNIDRAFT_547619</name>
</gene>
<feature type="binding site" evidence="10">
    <location>
        <position position="454"/>
    </location>
    <ligand>
        <name>ATP</name>
        <dbReference type="ChEBI" id="CHEBI:30616"/>
    </ligand>
</feature>
<feature type="binding site" evidence="10">
    <location>
        <position position="479"/>
    </location>
    <ligand>
        <name>substrate</name>
    </ligand>
</feature>
<dbReference type="OrthoDB" id="2020073at2759"/>
<feature type="binding site" evidence="10">
    <location>
        <position position="233"/>
    </location>
    <ligand>
        <name>substrate</name>
    </ligand>
</feature>
<dbReference type="InterPro" id="IPR004887">
    <property type="entry name" value="GSH_synth_subst-bd"/>
</dbReference>
<evidence type="ECO:0000259" key="12">
    <source>
        <dbReference type="Pfam" id="PF03199"/>
    </source>
</evidence>
<dbReference type="InterPro" id="IPR014709">
    <property type="entry name" value="Glutathione_synthase_C_euk"/>
</dbReference>
<dbReference type="InterPro" id="IPR014042">
    <property type="entry name" value="Glutathione_synthase_a-hlx"/>
</dbReference>
<keyword evidence="8 9" id="KW-0460">Magnesium</keyword>
<evidence type="ECO:0000313" key="13">
    <source>
        <dbReference type="EMBL" id="KZS96953.1"/>
    </source>
</evidence>
<feature type="binding site" evidence="10">
    <location>
        <position position="481"/>
    </location>
    <ligand>
        <name>ATP</name>
        <dbReference type="ChEBI" id="CHEBI:30616"/>
    </ligand>
</feature>
<dbReference type="UniPathway" id="UPA00142">
    <property type="reaction ID" value="UER00210"/>
</dbReference>
<dbReference type="AlphaFoldDB" id="A0A164YIM1"/>
<evidence type="ECO:0000256" key="1">
    <source>
        <dbReference type="ARBA" id="ARBA00004965"/>
    </source>
</evidence>
<protein>
    <recommendedName>
        <fullName evidence="9">Glutathione synthetase</fullName>
        <shortName evidence="9">GSH-S</shortName>
        <ecNumber evidence="9">6.3.2.3</ecNumber>
    </recommendedName>
</protein>
<dbReference type="PANTHER" id="PTHR11130">
    <property type="entry name" value="GLUTATHIONE SYNTHETASE"/>
    <property type="match status" value="1"/>
</dbReference>
<keyword evidence="14" id="KW-1185">Reference proteome</keyword>
<feature type="domain" description="Glutathione synthase substrate-binding" evidence="12">
    <location>
        <begin position="218"/>
        <end position="323"/>
    </location>
</feature>
<dbReference type="PIRSF" id="PIRSF001558">
    <property type="entry name" value="GSHase"/>
    <property type="match status" value="1"/>
</dbReference>
<dbReference type="Gene3D" id="3.30.1490.80">
    <property type="match status" value="1"/>
</dbReference>
<dbReference type="InterPro" id="IPR016185">
    <property type="entry name" value="PreATP-grasp_dom_sf"/>
</dbReference>
<dbReference type="GO" id="GO:0004363">
    <property type="term" value="F:glutathione synthase activity"/>
    <property type="evidence" value="ECO:0007669"/>
    <property type="project" value="UniProtKB-UniRule"/>
</dbReference>
<evidence type="ECO:0000256" key="3">
    <source>
        <dbReference type="ARBA" id="ARBA00022598"/>
    </source>
</evidence>
<dbReference type="EMBL" id="KV419398">
    <property type="protein sequence ID" value="KZS96953.1"/>
    <property type="molecule type" value="Genomic_DNA"/>
</dbReference>
<dbReference type="SUPFAM" id="SSF52440">
    <property type="entry name" value="PreATP-grasp domain"/>
    <property type="match status" value="1"/>
</dbReference>
<feature type="binding site" evidence="11">
    <location>
        <position position="394"/>
    </location>
    <ligand>
        <name>Mg(2+)</name>
        <dbReference type="ChEBI" id="CHEBI:18420"/>
    </ligand>
</feature>
<feature type="binding site" evidence="10">
    <location>
        <position position="132"/>
    </location>
    <ligand>
        <name>substrate</name>
    </ligand>
</feature>
<feature type="binding site" evidence="10">
    <location>
        <position position="401"/>
    </location>
    <ligand>
        <name>ATP</name>
        <dbReference type="ChEBI" id="CHEBI:30616"/>
    </ligand>
</feature>
<dbReference type="Pfam" id="PF03917">
    <property type="entry name" value="GSH_synth_ATP"/>
    <property type="match status" value="1"/>
</dbReference>
<comment type="catalytic activity">
    <reaction evidence="9">
        <text>gamma-L-glutamyl-L-cysteine + glycine + ATP = glutathione + ADP + phosphate + H(+)</text>
        <dbReference type="Rhea" id="RHEA:13557"/>
        <dbReference type="ChEBI" id="CHEBI:15378"/>
        <dbReference type="ChEBI" id="CHEBI:30616"/>
        <dbReference type="ChEBI" id="CHEBI:43474"/>
        <dbReference type="ChEBI" id="CHEBI:57305"/>
        <dbReference type="ChEBI" id="CHEBI:57925"/>
        <dbReference type="ChEBI" id="CHEBI:58173"/>
        <dbReference type="ChEBI" id="CHEBI:456216"/>
        <dbReference type="EC" id="6.3.2.3"/>
    </reaction>
</comment>
<dbReference type="GO" id="GO:0000287">
    <property type="term" value="F:magnesium ion binding"/>
    <property type="evidence" value="ECO:0007669"/>
    <property type="project" value="UniProtKB-UniRule"/>
</dbReference>
<feature type="binding site" evidence="10">
    <location>
        <begin position="390"/>
        <end position="399"/>
    </location>
    <ligand>
        <name>ATP</name>
        <dbReference type="ChEBI" id="CHEBI:30616"/>
    </ligand>
</feature>
<dbReference type="SUPFAM" id="SSF56059">
    <property type="entry name" value="Glutathione synthetase ATP-binding domain-like"/>
    <property type="match status" value="1"/>
</dbReference>
<dbReference type="Proteomes" id="UP000076722">
    <property type="component" value="Unassembled WGS sequence"/>
</dbReference>
<evidence type="ECO:0000256" key="5">
    <source>
        <dbReference type="ARBA" id="ARBA00022723"/>
    </source>
</evidence>
<dbReference type="InterPro" id="IPR037013">
    <property type="entry name" value="GSH-S_sub-bd_sf"/>
</dbReference>
<proteinExistence type="inferred from homology"/>
<evidence type="ECO:0000256" key="4">
    <source>
        <dbReference type="ARBA" id="ARBA00022684"/>
    </source>
</evidence>
<evidence type="ECO:0000256" key="9">
    <source>
        <dbReference type="PIRNR" id="PIRNR001558"/>
    </source>
</evidence>
<dbReference type="STRING" id="1314777.A0A164YIM1"/>
<dbReference type="InterPro" id="IPR005615">
    <property type="entry name" value="Glutathione_synthase"/>
</dbReference>
<evidence type="ECO:0000256" key="2">
    <source>
        <dbReference type="ARBA" id="ARBA00010385"/>
    </source>
</evidence>
<feature type="binding site" evidence="10">
    <location>
        <position position="326"/>
    </location>
    <ligand>
        <name>ATP</name>
        <dbReference type="ChEBI" id="CHEBI:30616"/>
    </ligand>
</feature>
<feature type="binding site" evidence="10">
    <location>
        <position position="487"/>
    </location>
    <ligand>
        <name>ATP</name>
        <dbReference type="ChEBI" id="CHEBI:30616"/>
    </ligand>
</feature>
<feature type="binding site" evidence="10">
    <location>
        <position position="152"/>
    </location>
    <ligand>
        <name>ATP</name>
        <dbReference type="ChEBI" id="CHEBI:30616"/>
    </ligand>
</feature>
<evidence type="ECO:0000256" key="11">
    <source>
        <dbReference type="PIRSR" id="PIRSR001558-2"/>
    </source>
</evidence>
<keyword evidence="6 9" id="KW-0547">Nucleotide-binding</keyword>
<dbReference type="InterPro" id="IPR014049">
    <property type="entry name" value="Glutathione_synthase_N_euk"/>
</dbReference>
<dbReference type="Gene3D" id="3.40.50.1760">
    <property type="entry name" value="Glutathione synthase, substrate-binding domain superfamily, eukaryotic"/>
    <property type="match status" value="1"/>
</dbReference>
<dbReference type="EC" id="6.3.2.3" evidence="9"/>
<dbReference type="GO" id="GO:0005829">
    <property type="term" value="C:cytosol"/>
    <property type="evidence" value="ECO:0007669"/>
    <property type="project" value="TreeGrafter"/>
</dbReference>
<comment type="pathway">
    <text evidence="1 9">Sulfur metabolism; glutathione biosynthesis; glutathione from L-cysteine and L-glutamate: step 2/2.</text>
</comment>
<keyword evidence="5 9" id="KW-0479">Metal-binding</keyword>
<dbReference type="Pfam" id="PF03199">
    <property type="entry name" value="GSH_synthase"/>
    <property type="match status" value="1"/>
</dbReference>
<organism evidence="13 14">
    <name type="scientific">Sistotremastrum niveocremeum HHB9708</name>
    <dbReference type="NCBI Taxonomy" id="1314777"/>
    <lineage>
        <taxon>Eukaryota</taxon>
        <taxon>Fungi</taxon>
        <taxon>Dikarya</taxon>
        <taxon>Basidiomycota</taxon>
        <taxon>Agaricomycotina</taxon>
        <taxon>Agaricomycetes</taxon>
        <taxon>Sistotremastrales</taxon>
        <taxon>Sistotremastraceae</taxon>
        <taxon>Sertulicium</taxon>
        <taxon>Sertulicium niveocremeum</taxon>
    </lineage>
</organism>
<dbReference type="NCBIfam" id="TIGR01986">
    <property type="entry name" value="glut_syn_euk"/>
    <property type="match status" value="1"/>
</dbReference>
<keyword evidence="3 9" id="KW-0436">Ligase</keyword>
<reference evidence="13 14" key="1">
    <citation type="journal article" date="2016" name="Mol. Biol. Evol.">
        <title>Comparative Genomics of Early-Diverging Mushroom-Forming Fungi Provides Insights into the Origins of Lignocellulose Decay Capabilities.</title>
        <authorList>
            <person name="Nagy L.G."/>
            <person name="Riley R."/>
            <person name="Tritt A."/>
            <person name="Adam C."/>
            <person name="Daum C."/>
            <person name="Floudas D."/>
            <person name="Sun H."/>
            <person name="Yadav J.S."/>
            <person name="Pangilinan J."/>
            <person name="Larsson K.H."/>
            <person name="Matsuura K."/>
            <person name="Barry K."/>
            <person name="Labutti K."/>
            <person name="Kuo R."/>
            <person name="Ohm R.A."/>
            <person name="Bhattacharya S.S."/>
            <person name="Shirouzu T."/>
            <person name="Yoshinaga Y."/>
            <person name="Martin F.M."/>
            <person name="Grigoriev I.V."/>
            <person name="Hibbett D.S."/>
        </authorList>
    </citation>
    <scope>NUCLEOTIDE SEQUENCE [LARGE SCALE GENOMIC DNA]</scope>
    <source>
        <strain evidence="13 14">HHB9708</strain>
    </source>
</reference>
<dbReference type="PANTHER" id="PTHR11130:SF0">
    <property type="entry name" value="GLUTATHIONE SYNTHETASE"/>
    <property type="match status" value="1"/>
</dbReference>
<comment type="similarity">
    <text evidence="2 9">Belongs to the eukaryotic GSH synthase family.</text>
</comment>
<evidence type="ECO:0000256" key="6">
    <source>
        <dbReference type="ARBA" id="ARBA00022741"/>
    </source>
</evidence>
<evidence type="ECO:0000256" key="7">
    <source>
        <dbReference type="ARBA" id="ARBA00022840"/>
    </source>
</evidence>
<dbReference type="Gene3D" id="1.10.1080.10">
    <property type="entry name" value="Glutathione Synthetase, Chain A, domain 3"/>
    <property type="match status" value="1"/>
</dbReference>
<sequence length="504" mass="56170">MSYSSVQWPPELSEEQRNALIVLATTYSLSHSLLYLPQLESPPFAPTSAIHAPFSLLPTPFPRFLFERAKRLQNLYNVLYARVALDVEFLDRVMGAEIGVGKVDSFTRDIWTGWKQARDEGFTQPLHLGIFRSDYLLHLPPGASTPGLKQVEFNTISSSFGALSEQVAKLHRHLVQATGYYGVSPILKAANIPPNSALSGIVQGLIEGHKAAGDLTAAILFVVLDGERNIFDQRLLEYELLERAGIKVVRQSMKQLKTSATLEGKERRLRIKTNTIDTLASVIYFRATYAPNVDLQTRDEVETRILLERSFAIKCPSLQLQLAGGKRVQQELTAPGVLEHFLPDHFPSDLTEIRDSWMTMWSLDAPSLPDFPSTSGFERARQYHPNLVLKPQREGGGNNIYKTSIPPFLDTLPEEEREAWIAMELIQPPQDVHNWLVRAGGANDGAHLANIVSELGVYGWALFGEGREVQEKEVGWLLRTKGKESDEGGIAVGYSVLDSVVLTD</sequence>
<name>A0A164YIM1_9AGAM</name>
<dbReference type="Gene3D" id="3.30.470.20">
    <property type="entry name" value="ATP-grasp fold, B domain"/>
    <property type="match status" value="1"/>
</dbReference>